<dbReference type="InterPro" id="IPR019021">
    <property type="entry name" value="Mms22"/>
</dbReference>
<dbReference type="PANTHER" id="PTHR28122">
    <property type="entry name" value="E3 UBIQUITIN-PROTEIN LIGASE SUBSTRATE RECEPTOR MMS22"/>
    <property type="match status" value="1"/>
</dbReference>
<feature type="compositionally biased region" description="Polar residues" evidence="1">
    <location>
        <begin position="424"/>
        <end position="433"/>
    </location>
</feature>
<dbReference type="GeneID" id="25295649"/>
<organism evidence="2 3">
    <name type="scientific">Rhinocladiella mackenziei CBS 650.93</name>
    <dbReference type="NCBI Taxonomy" id="1442369"/>
    <lineage>
        <taxon>Eukaryota</taxon>
        <taxon>Fungi</taxon>
        <taxon>Dikarya</taxon>
        <taxon>Ascomycota</taxon>
        <taxon>Pezizomycotina</taxon>
        <taxon>Eurotiomycetes</taxon>
        <taxon>Chaetothyriomycetidae</taxon>
        <taxon>Chaetothyriales</taxon>
        <taxon>Herpotrichiellaceae</taxon>
        <taxon>Rhinocladiella</taxon>
    </lineage>
</organism>
<dbReference type="HOGENOM" id="CLU_231646_0_0_1"/>
<sequence>MATWRERGYVPDSDDDEEEEEAEADPGLNHDNTKNFEIGSTGQPSHARRLNETTHDFPSDVAIDTTKQCDQPSGTRGEDSVSNNVDRFFPHLHPPENVTAKTAERNLAHKSLSSLKSSSPPATKLEVELHEGLQVVQGMLRPLGNEIQDDIDSPLSSLPSSLQSSPRQVPLAKGRPNVVPDIENLEDLTRNGTSRDMSSLATGRRSFRPRAPIQLHPYALEDARYRQSLRDRGVRPVRLPGESSGPQNHSEEDSQGAETYEGSPMDSDHIPPSGPVQDVGDDESPSPVRGGRTHPLAPDVPVGGGFPELSNILKDPPPKRLSGATKRLKTKHHLSTHRGGARDDEFRIFDLPADDDVSTNDPRMDNTVFRIPPSPPRSRGTLSSQDSVLASSNEAGPDNSPPALLPTPLLSSENHGRKRVLVETLSSSDSENILISDDPTASSSPSDSSEDDSQGVQRMRRKMRGVLPASWLKLDITQQKNRQTYRHQGRSPFKSVVEKGIAQRISTSVTRRNRGDTFHFPPDVEMLYASSESDSDEPAVARMDGLDHEVPGEFEGDVVEDDVVDAVIAPRARKAPIEKRQLGLKGAWSRSERAKPGRGRDVARHSHPAAGATGWASKSTERGRPYQTVKNKHKRPQMTVLDAPGLRDKDVPRFLRIAARRQEGFSERVTQDPSTKFFKLATTADTLDVNEELGRWTGRRSKNYPPALSSLKSPRRPPSITQLRRDDGTRLGNAAGILHPDSTQLTSLKENTKITLDRIRKCHDQIRPLPPESHSNPQIPSTALLDYFEPQLIRRNQRGSGQHRAGLEGRTEIPESTVIPSNPLPLLRRIPKPARGTREPRNLSPGPKSSTSSARTPHHRRSRVPRKQRPMAFHEQHGDIRSGQTEGSLVSGDLLDLTDNDEDDIISQAIKHPPGRKHLSINPSILTSTLIRDGLLQTTLSSMENLSRLVIPNNNYTSITAPKSDQSWSCTGWSAEAGTIIQKTFAEIRSVVSKEAGQALLLTKCGESVESIVRYVNQSLFFNDLSELDGFTISILDQIDQLVQVINLSECAKADSHASGILSILSRVMVLGFQIAKITTMTGVGDTSRMTSLVSRKTVTTLAWSLALRKEQIGGLFSYIAGLSGSESVSDASDFRTSLAQIEAIILVYRLGAGQSWVDHLNHFLSVHVNNKSVGSFPAETLAYTILILACIYSVVGADDLVANPEEGSESLNSSGFVVLPAAMTEFLKFFVKEKKSKIPQRKRDRRMDKLRQFGLVASQWCLLLARCAKGDVVDHLLKQMFKHYSDKTNNMLDFFSRTSIEVPAFLDRQAPASELVPEPADTDFHLFLKMTAFTLEIPPDTDFEDTEKLKRLGLRKLSLVFSLLPNSGRDAGTDRPLLVEEHEPLMVQDLAAMANRYILFSTLYNYSPVGFKPDLSTVKNLIEFGKAHDAVCTLALRCWASMVKSVIQQPIYQNELHELAQWIQEMFFQISDKLAQIPPDDGISHQEDGRWVEFEAHRQNRETANARLSKIAQTYAEAIELCLNEDQARSLLKGNRLHNLIHLCSAGTHLDDQTINRIFEVLTGYLKKASYTVNELTTEMRPNIRGAIVSQLDRSLPPLDDAVLVSIVETWFAMAKTMTEGVESWDVYLSTWGSHSFSQMAVTNTSRQCHILMMSKVAADRVHVEKDPYFFLSEWLSSILLPETDLKFEHCLTNQLVETVPGILALGSLRETIASDSSRFLSGREDLIEHRLTIIRHVIRSIYHLQHTDDATASYLTKENGEQLLRVICETIKETWRKLSGDARAAFAVFIRRVKFELSEYTFPHYQIDPWFNDPLWTNFDDQILRVESLFIRQPNDAEPIENEHRVEVFRLACEVACIRGEQEKFIEHVAMTFAADNHNYIDDNGVFLLDIPEQLFFIKAVFPAYIERAFQDTTPTMLLASPVVSTAKGILMRLETRIDLEDQSRMEEFAEVIAALMFAAVEAMQGTRCNFTDSFGWELQTLDNLVCLCAAACSRWALLHQLFPESEPISALQGYIQMYAQYAYEYASSALNRPCFVTDPEFWARFPDSETRSAKDFGFVLSGPELSDVGAVAGLREFAADDLEYTGRMDWVRTGLSQNGPVWHSNRHKGKVVVPRWPSNEDGKLGAGLALGELIQGIKELGLE</sequence>
<dbReference type="OrthoDB" id="2386201at2759"/>
<feature type="region of interest" description="Disordered" evidence="1">
    <location>
        <begin position="145"/>
        <end position="213"/>
    </location>
</feature>
<feature type="region of interest" description="Disordered" evidence="1">
    <location>
        <begin position="697"/>
        <end position="730"/>
    </location>
</feature>
<keyword evidence="3" id="KW-1185">Reference proteome</keyword>
<feature type="compositionally biased region" description="Basic and acidic residues" evidence="1">
    <location>
        <begin position="49"/>
        <end position="58"/>
    </location>
</feature>
<name>A0A0D2J4W9_9EURO</name>
<feature type="compositionally biased region" description="Polar residues" evidence="1">
    <location>
        <begin position="65"/>
        <end position="85"/>
    </location>
</feature>
<dbReference type="Proteomes" id="UP000053617">
    <property type="component" value="Unassembled WGS sequence"/>
</dbReference>
<feature type="compositionally biased region" description="Polar residues" evidence="1">
    <location>
        <begin position="190"/>
        <end position="201"/>
    </location>
</feature>
<gene>
    <name evidence="2" type="ORF">Z518_07578</name>
</gene>
<dbReference type="EMBL" id="KN847479">
    <property type="protein sequence ID" value="KIX04025.1"/>
    <property type="molecule type" value="Genomic_DNA"/>
</dbReference>
<dbReference type="VEuPathDB" id="FungiDB:Z518_07578"/>
<feature type="compositionally biased region" description="Basic residues" evidence="1">
    <location>
        <begin position="326"/>
        <end position="336"/>
    </location>
</feature>
<dbReference type="PANTHER" id="PTHR28122:SF1">
    <property type="entry name" value="E3 UBIQUITIN-PROTEIN LIGASE SUBSTRATE RECEPTOR MMS22"/>
    <property type="match status" value="1"/>
</dbReference>
<evidence type="ECO:0000256" key="1">
    <source>
        <dbReference type="SAM" id="MobiDB-lite"/>
    </source>
</evidence>
<reference evidence="2 3" key="1">
    <citation type="submission" date="2015-01" db="EMBL/GenBank/DDBJ databases">
        <title>The Genome Sequence of Rhinocladiella mackenzie CBS 650.93.</title>
        <authorList>
            <consortium name="The Broad Institute Genomics Platform"/>
            <person name="Cuomo C."/>
            <person name="de Hoog S."/>
            <person name="Gorbushina A."/>
            <person name="Stielow B."/>
            <person name="Teixiera M."/>
            <person name="Abouelleil A."/>
            <person name="Chapman S.B."/>
            <person name="Priest M."/>
            <person name="Young S.K."/>
            <person name="Wortman J."/>
            <person name="Nusbaum C."/>
            <person name="Birren B."/>
        </authorList>
    </citation>
    <scope>NUCLEOTIDE SEQUENCE [LARGE SCALE GENOMIC DNA]</scope>
    <source>
        <strain evidence="2 3">CBS 650.93</strain>
    </source>
</reference>
<feature type="region of interest" description="Disordered" evidence="1">
    <location>
        <begin position="797"/>
        <end position="895"/>
    </location>
</feature>
<feature type="compositionally biased region" description="Low complexity" evidence="1">
    <location>
        <begin position="153"/>
        <end position="166"/>
    </location>
</feature>
<evidence type="ECO:0008006" key="4">
    <source>
        <dbReference type="Google" id="ProtNLM"/>
    </source>
</evidence>
<feature type="compositionally biased region" description="Basic and acidic residues" evidence="1">
    <location>
        <begin position="590"/>
        <end position="604"/>
    </location>
</feature>
<dbReference type="STRING" id="1442369.A0A0D2J4W9"/>
<evidence type="ECO:0000313" key="2">
    <source>
        <dbReference type="EMBL" id="KIX04025.1"/>
    </source>
</evidence>
<proteinExistence type="predicted"/>
<dbReference type="RefSeq" id="XP_013271161.1">
    <property type="nucleotide sequence ID" value="XM_013415707.1"/>
</dbReference>
<dbReference type="GO" id="GO:0031297">
    <property type="term" value="P:replication fork processing"/>
    <property type="evidence" value="ECO:0007669"/>
    <property type="project" value="InterPro"/>
</dbReference>
<feature type="compositionally biased region" description="Acidic residues" evidence="1">
    <location>
        <begin position="12"/>
        <end position="24"/>
    </location>
</feature>
<dbReference type="GO" id="GO:0005634">
    <property type="term" value="C:nucleus"/>
    <property type="evidence" value="ECO:0007669"/>
    <property type="project" value="InterPro"/>
</dbReference>
<feature type="region of interest" description="Disordered" evidence="1">
    <location>
        <begin position="586"/>
        <end position="636"/>
    </location>
</feature>
<dbReference type="GO" id="GO:0000724">
    <property type="term" value="P:double-strand break repair via homologous recombination"/>
    <property type="evidence" value="ECO:0007669"/>
    <property type="project" value="TreeGrafter"/>
</dbReference>
<accession>A0A0D2J4W9</accession>
<feature type="region of interest" description="Disordered" evidence="1">
    <location>
        <begin position="424"/>
        <end position="458"/>
    </location>
</feature>
<evidence type="ECO:0000313" key="3">
    <source>
        <dbReference type="Proteomes" id="UP000053617"/>
    </source>
</evidence>
<feature type="region of interest" description="Disordered" evidence="1">
    <location>
        <begin position="1"/>
        <end position="92"/>
    </location>
</feature>
<dbReference type="GO" id="GO:0035361">
    <property type="term" value="C:Cul8-RING ubiquitin ligase complex"/>
    <property type="evidence" value="ECO:0007669"/>
    <property type="project" value="TreeGrafter"/>
</dbReference>
<feature type="region of interest" description="Disordered" evidence="1">
    <location>
        <begin position="235"/>
        <end position="412"/>
    </location>
</feature>
<dbReference type="Pfam" id="PF09462">
    <property type="entry name" value="Mus7"/>
    <property type="match status" value="1"/>
</dbReference>
<feature type="compositionally biased region" description="Low complexity" evidence="1">
    <location>
        <begin position="436"/>
        <end position="447"/>
    </location>
</feature>
<protein>
    <recommendedName>
        <fullName evidence="4">Mus7/MMS22 family-domain-containing protein</fullName>
    </recommendedName>
</protein>
<feature type="compositionally biased region" description="Polar residues" evidence="1">
    <location>
        <begin position="380"/>
        <end position="394"/>
    </location>
</feature>
<feature type="compositionally biased region" description="Basic residues" evidence="1">
    <location>
        <begin position="856"/>
        <end position="869"/>
    </location>
</feature>